<dbReference type="EMBL" id="KP211817">
    <property type="protein sequence ID" value="ANV79244.1"/>
    <property type="molecule type" value="Genomic_DNA"/>
</dbReference>
<sequence>MAVVENLWRPSAMQVSKTKGDSPSGFNSIRLVGNRMSMDILEPIPINSIEDWNSVIVELDFWGDVPDPNSLEIISKSSNERGLSVKITSSGMEWLAEFLPWGSDNRIDSRAVNSHPSVDKPCGGYRWKEQDIIILRKIKNYRTNSNDELIQALNEGNKEIAIDILHNSGKSLGFYHSSVKSFRETPMDQKRWNKRLLDLEEKLSANTIWRAPFSRKATCMLSLGDVRFTDILISGSSEYFVRISPPRLADGLYKPVCEFPAIRDLSCLVQDLGRLFHKTQSSLDITDLRKSLIEGWIDTAPPSWSSSDVFYAHRGGLAIWEYEQSLLDVLESTANQSGPPSPAVQIISKVIPFQKSMYNSRTIAALSFISVFLGVSTVINNPPTSFSDTIIPSFCILLGYLTHSFYRKLSPPPEKPITDL</sequence>
<evidence type="ECO:0000313" key="1">
    <source>
        <dbReference type="EMBL" id="ANV79244.1"/>
    </source>
</evidence>
<proteinExistence type="predicted"/>
<accession>A0A1B1TAC7</accession>
<reference evidence="1" key="2">
    <citation type="journal article" date="2015" name="ISME J.">
        <title>A new class of marine Euryarchaeota group II from the Mediterranean deep chlorophyll maximum.</title>
        <authorList>
            <person name="Martin-Cuadrado A.B."/>
            <person name="Garcia-Heredia I."/>
            <person name="Molto A.G."/>
            <person name="Lopez-Ubeda R."/>
            <person name="Kimes N."/>
            <person name="Lopez-Garcia P."/>
            <person name="Moreira D."/>
            <person name="Rodriguez-Valera F."/>
        </authorList>
    </citation>
    <scope>NUCLEOTIDE SEQUENCE</scope>
</reference>
<name>A0A1B1TAC7_9ARCH</name>
<protein>
    <submittedName>
        <fullName evidence="1">Uncharacterized protein</fullName>
    </submittedName>
</protein>
<dbReference type="AlphaFoldDB" id="A0A1B1TAC7"/>
<organism evidence="1">
    <name type="scientific">uncultured Poseidoniia archaeon</name>
    <dbReference type="NCBI Taxonomy" id="1697135"/>
    <lineage>
        <taxon>Archaea</taxon>
        <taxon>Methanobacteriati</taxon>
        <taxon>Thermoplasmatota</taxon>
        <taxon>Candidatus Poseidoniia</taxon>
        <taxon>environmental samples</taxon>
    </lineage>
</organism>
<reference evidence="1" key="1">
    <citation type="submission" date="2014-11" db="EMBL/GenBank/DDBJ databases">
        <authorList>
            <person name="Zhu J."/>
            <person name="Qi W."/>
            <person name="Song R."/>
        </authorList>
    </citation>
    <scope>NUCLEOTIDE SEQUENCE</scope>
</reference>